<comment type="subcellular location">
    <subcellularLocation>
        <location evidence="1 9">Mitochondrion membrane</location>
        <topology evidence="1 9">Multi-pass membrane protein</topology>
    </subcellularLocation>
</comment>
<keyword evidence="6 9" id="KW-1133">Transmembrane helix</keyword>
<dbReference type="Pfam" id="PF03820">
    <property type="entry name" value="SFXNs"/>
    <property type="match status" value="1"/>
</dbReference>
<keyword evidence="8 9" id="KW-0472">Membrane</keyword>
<name>A0A0L8GXS3_OCTBM</name>
<keyword evidence="3" id="KW-0813">Transport</keyword>
<accession>A0A0L8GXS3</accession>
<gene>
    <name evidence="10" type="ORF">OCBIM_22026604mg</name>
</gene>
<dbReference type="PANTHER" id="PTHR11153">
    <property type="entry name" value="SIDEROFLEXIN"/>
    <property type="match status" value="1"/>
</dbReference>
<comment type="similarity">
    <text evidence="2 9">Belongs to the sideroflexin family.</text>
</comment>
<evidence type="ECO:0000313" key="10">
    <source>
        <dbReference type="EMBL" id="KOF81390.1"/>
    </source>
</evidence>
<evidence type="ECO:0000256" key="8">
    <source>
        <dbReference type="ARBA" id="ARBA00023136"/>
    </source>
</evidence>
<evidence type="ECO:0000256" key="9">
    <source>
        <dbReference type="RuleBase" id="RU362000"/>
    </source>
</evidence>
<sequence>MSIAFLKPLFIYTEPHTHTHTRARAYVDSPAIMSVGDTRDGYPPFQLNCSRFNQETFTGRLLHFLDVIDPRTLLVSDKKLQSSIQLLELYKNGQLPDNVPNRQLWEAQKVKQAIIHPDTGEKIFMPFRMSGFVPFGSPFVIGMLLPNPTIGKTILWQWMNQSHNACVNYANRNATKPTPMKRFIVGYVGAVSTAVSIAVGISVLIEKAERFSPATKIFIKRFVPFPAVATASTCNVVLMRNSEIPQGIEVFDSNNKPLGASVVAAKVALFQTALTRMFLPAPILIIPPLIMSLLEKTKLLRTYPKLHLPFNATVCTLTFGCALPVAIALFPQTCKIRVEKMEPEIRGLTTEEYVYCNKGL</sequence>
<protein>
    <recommendedName>
        <fullName evidence="9">Sidoreflexin</fullName>
    </recommendedName>
</protein>
<keyword evidence="7 9" id="KW-0496">Mitochondrion</keyword>
<keyword evidence="4 9" id="KW-0812">Transmembrane</keyword>
<comment type="caution">
    <text evidence="9">Lacks conserved residue(s) required for the propagation of feature annotation.</text>
</comment>
<evidence type="ECO:0000256" key="2">
    <source>
        <dbReference type="ARBA" id="ARBA00005974"/>
    </source>
</evidence>
<organism evidence="10">
    <name type="scientific">Octopus bimaculoides</name>
    <name type="common">California two-spotted octopus</name>
    <dbReference type="NCBI Taxonomy" id="37653"/>
    <lineage>
        <taxon>Eukaryota</taxon>
        <taxon>Metazoa</taxon>
        <taxon>Spiralia</taxon>
        <taxon>Lophotrochozoa</taxon>
        <taxon>Mollusca</taxon>
        <taxon>Cephalopoda</taxon>
        <taxon>Coleoidea</taxon>
        <taxon>Octopodiformes</taxon>
        <taxon>Octopoda</taxon>
        <taxon>Incirrata</taxon>
        <taxon>Octopodidae</taxon>
        <taxon>Octopus</taxon>
    </lineage>
</organism>
<dbReference type="PANTHER" id="PTHR11153:SF6">
    <property type="entry name" value="SIDEROFLEXIN-5"/>
    <property type="match status" value="1"/>
</dbReference>
<dbReference type="EMBL" id="KQ420078">
    <property type="protein sequence ID" value="KOF81390.1"/>
    <property type="molecule type" value="Genomic_DNA"/>
</dbReference>
<evidence type="ECO:0000256" key="6">
    <source>
        <dbReference type="ARBA" id="ARBA00022989"/>
    </source>
</evidence>
<proteinExistence type="inferred from homology"/>
<feature type="transmembrane region" description="Helical" evidence="9">
    <location>
        <begin position="184"/>
        <end position="205"/>
    </location>
</feature>
<keyword evidence="5" id="KW-0029">Amino-acid transport</keyword>
<dbReference type="GO" id="GO:0006865">
    <property type="term" value="P:amino acid transport"/>
    <property type="evidence" value="ECO:0007669"/>
    <property type="project" value="UniProtKB-KW"/>
</dbReference>
<evidence type="ECO:0000256" key="4">
    <source>
        <dbReference type="ARBA" id="ARBA00022692"/>
    </source>
</evidence>
<dbReference type="GO" id="GO:0005743">
    <property type="term" value="C:mitochondrial inner membrane"/>
    <property type="evidence" value="ECO:0007669"/>
    <property type="project" value="TreeGrafter"/>
</dbReference>
<dbReference type="GO" id="GO:1990542">
    <property type="term" value="P:mitochondrial transmembrane transport"/>
    <property type="evidence" value="ECO:0007669"/>
    <property type="project" value="TreeGrafter"/>
</dbReference>
<dbReference type="GO" id="GO:0015075">
    <property type="term" value="F:monoatomic ion transmembrane transporter activity"/>
    <property type="evidence" value="ECO:0007669"/>
    <property type="project" value="InterPro"/>
</dbReference>
<dbReference type="STRING" id="37653.A0A0L8GXS3"/>
<dbReference type="NCBIfam" id="TIGR00798">
    <property type="entry name" value="mtc"/>
    <property type="match status" value="1"/>
</dbReference>
<reference evidence="10" key="1">
    <citation type="submission" date="2015-07" db="EMBL/GenBank/DDBJ databases">
        <title>MeaNS - Measles Nucleotide Surveillance Program.</title>
        <authorList>
            <person name="Tran T."/>
            <person name="Druce J."/>
        </authorList>
    </citation>
    <scope>NUCLEOTIDE SEQUENCE</scope>
    <source>
        <strain evidence="10">UCB-OBI-ISO-001</strain>
        <tissue evidence="10">Gonad</tissue>
    </source>
</reference>
<dbReference type="AlphaFoldDB" id="A0A0L8GXS3"/>
<dbReference type="InterPro" id="IPR004686">
    <property type="entry name" value="Mtc"/>
</dbReference>
<evidence type="ECO:0000256" key="7">
    <source>
        <dbReference type="ARBA" id="ARBA00023128"/>
    </source>
</evidence>
<evidence type="ECO:0000256" key="5">
    <source>
        <dbReference type="ARBA" id="ARBA00022970"/>
    </source>
</evidence>
<evidence type="ECO:0000256" key="1">
    <source>
        <dbReference type="ARBA" id="ARBA00004225"/>
    </source>
</evidence>
<feature type="transmembrane region" description="Helical" evidence="9">
    <location>
        <begin position="306"/>
        <end position="330"/>
    </location>
</feature>
<evidence type="ECO:0000256" key="3">
    <source>
        <dbReference type="ARBA" id="ARBA00022448"/>
    </source>
</evidence>
<dbReference type="OrthoDB" id="6608471at2759"/>
<feature type="transmembrane region" description="Helical" evidence="9">
    <location>
        <begin position="277"/>
        <end position="294"/>
    </location>
</feature>